<feature type="compositionally biased region" description="Polar residues" evidence="1">
    <location>
        <begin position="400"/>
        <end position="409"/>
    </location>
</feature>
<evidence type="ECO:0000313" key="4">
    <source>
        <dbReference type="EMBL" id="CAJ0562381.1"/>
    </source>
</evidence>
<dbReference type="AlphaFoldDB" id="A0AA36C6R2"/>
<feature type="signal peptide" evidence="2">
    <location>
        <begin position="1"/>
        <end position="17"/>
    </location>
</feature>
<dbReference type="PROSITE" id="PS50948">
    <property type="entry name" value="PAN"/>
    <property type="match status" value="2"/>
</dbReference>
<feature type="chain" id="PRO_5041353233" description="Apple domain-containing protein" evidence="2">
    <location>
        <begin position="18"/>
        <end position="694"/>
    </location>
</feature>
<dbReference type="Pfam" id="PF00024">
    <property type="entry name" value="PAN_1"/>
    <property type="match status" value="2"/>
</dbReference>
<feature type="domain" description="Apple" evidence="3">
    <location>
        <begin position="530"/>
        <end position="615"/>
    </location>
</feature>
<dbReference type="InterPro" id="IPR003609">
    <property type="entry name" value="Pan_app"/>
</dbReference>
<evidence type="ECO:0000259" key="3">
    <source>
        <dbReference type="PROSITE" id="PS50948"/>
    </source>
</evidence>
<comment type="caution">
    <text evidence="4">The sequence shown here is derived from an EMBL/GenBank/DDBJ whole genome shotgun (WGS) entry which is preliminary data.</text>
</comment>
<dbReference type="SMART" id="SM00473">
    <property type="entry name" value="PAN_AP"/>
    <property type="match status" value="3"/>
</dbReference>
<dbReference type="Gene3D" id="3.50.4.10">
    <property type="entry name" value="Hepatocyte Growth Factor"/>
    <property type="match status" value="1"/>
</dbReference>
<evidence type="ECO:0000313" key="5">
    <source>
        <dbReference type="Proteomes" id="UP001177023"/>
    </source>
</evidence>
<dbReference type="Proteomes" id="UP001177023">
    <property type="component" value="Unassembled WGS sequence"/>
</dbReference>
<feature type="domain" description="Apple" evidence="3">
    <location>
        <begin position="27"/>
        <end position="104"/>
    </location>
</feature>
<feature type="non-terminal residue" evidence="4">
    <location>
        <position position="694"/>
    </location>
</feature>
<feature type="compositionally biased region" description="Acidic residues" evidence="1">
    <location>
        <begin position="386"/>
        <end position="397"/>
    </location>
</feature>
<name>A0AA36C6R2_9BILA</name>
<organism evidence="4 5">
    <name type="scientific">Mesorhabditis spiculigera</name>
    <dbReference type="NCBI Taxonomy" id="96644"/>
    <lineage>
        <taxon>Eukaryota</taxon>
        <taxon>Metazoa</taxon>
        <taxon>Ecdysozoa</taxon>
        <taxon>Nematoda</taxon>
        <taxon>Chromadorea</taxon>
        <taxon>Rhabditida</taxon>
        <taxon>Rhabditina</taxon>
        <taxon>Rhabditomorpha</taxon>
        <taxon>Rhabditoidea</taxon>
        <taxon>Rhabditidae</taxon>
        <taxon>Mesorhabditinae</taxon>
        <taxon>Mesorhabditis</taxon>
    </lineage>
</organism>
<dbReference type="EMBL" id="CATQJA010000645">
    <property type="protein sequence ID" value="CAJ0562381.1"/>
    <property type="molecule type" value="Genomic_DNA"/>
</dbReference>
<dbReference type="SUPFAM" id="SSF57414">
    <property type="entry name" value="Hairpin loop containing domain-like"/>
    <property type="match status" value="1"/>
</dbReference>
<keyword evidence="2" id="KW-0732">Signal</keyword>
<sequence length="694" mass="78261">MRSWFLLLILYASYAEADENWRMLRPCFERYLQTKLANLVPFHSEGRMPTEDHCLRFCAESASRCRSIVYEPLRHVCHFFLDEGSDMAVPAQHMSYFKVTTQECLDHVSEVLGPMDIEGEEVEFSPIDEDSPGSAPITTTPAASTKETAAPLELQDDTFSILPVESSTQPLPTLATTLQDEVATDKAVEMSREFTTHLPPAMAKPHEGRRASSMDTEEAERELRAKMQTLKELFPHKFQELMREREAEDEDEDEAADLLKAAKPTPEEVMQPKPMAVLPPSTPIRKETDIFPEPLPESEGTTELSPARRSRFFTKAKVLQMKEEQLQPGRRGKFDTASVPLNFDGVRRSPKRVVQSEYEDVSNEAAVRSPYLDKAKNFLQGITGGSDDEEEDVDYDSSEQQPEPKTQVQPAAEVISAPQASRRVFPQEKRVLKKVPPCYPEEAPLWVLWEGADQDMGHGPDTNWVESRAHCENQCNALNDCLGYTFHDKTNQCEATLDFDGVSLQTSRARDTSTRTKFCFSDDLPVFNNCPPMRGFVGYSLQMQPREEFTNLPTGYDGLRACVELCVLSTEYTCKSASFLAAEGRCLLNTESSQTHPEYFRKTPVAGHLYVENECSRTMYLSPGEQTHQSVRRIAKQPKPVWNSPVAAESPYARGVSGKKLRIVKIKPQPTTPKPDPPAAVGFIGAFLRRFFRF</sequence>
<proteinExistence type="predicted"/>
<keyword evidence="5" id="KW-1185">Reference proteome</keyword>
<gene>
    <name evidence="4" type="ORF">MSPICULIGERA_LOCUS2102</name>
</gene>
<evidence type="ECO:0000256" key="2">
    <source>
        <dbReference type="SAM" id="SignalP"/>
    </source>
</evidence>
<reference evidence="4" key="1">
    <citation type="submission" date="2023-06" db="EMBL/GenBank/DDBJ databases">
        <authorList>
            <person name="Delattre M."/>
        </authorList>
    </citation>
    <scope>NUCLEOTIDE SEQUENCE</scope>
    <source>
        <strain evidence="4">AF72</strain>
    </source>
</reference>
<feature type="region of interest" description="Disordered" evidence="1">
    <location>
        <begin position="379"/>
        <end position="411"/>
    </location>
</feature>
<evidence type="ECO:0000256" key="1">
    <source>
        <dbReference type="SAM" id="MobiDB-lite"/>
    </source>
</evidence>
<feature type="compositionally biased region" description="Low complexity" evidence="1">
    <location>
        <begin position="132"/>
        <end position="145"/>
    </location>
</feature>
<accession>A0AA36C6R2</accession>
<feature type="region of interest" description="Disordered" evidence="1">
    <location>
        <begin position="125"/>
        <end position="148"/>
    </location>
</feature>
<protein>
    <recommendedName>
        <fullName evidence="3">Apple domain-containing protein</fullName>
    </recommendedName>
</protein>